<evidence type="ECO:0008006" key="4">
    <source>
        <dbReference type="Google" id="ProtNLM"/>
    </source>
</evidence>
<keyword evidence="3" id="KW-1185">Reference proteome</keyword>
<dbReference type="Proteomes" id="UP001174136">
    <property type="component" value="Unassembled WGS sequence"/>
</dbReference>
<dbReference type="EMBL" id="JAOPHQ010000309">
    <property type="protein sequence ID" value="KAK0155029.1"/>
    <property type="molecule type" value="Genomic_DNA"/>
</dbReference>
<organism evidence="2 3">
    <name type="scientific">Merluccius polli</name>
    <name type="common">Benguela hake</name>
    <name type="synonym">Merluccius cadenati</name>
    <dbReference type="NCBI Taxonomy" id="89951"/>
    <lineage>
        <taxon>Eukaryota</taxon>
        <taxon>Metazoa</taxon>
        <taxon>Chordata</taxon>
        <taxon>Craniata</taxon>
        <taxon>Vertebrata</taxon>
        <taxon>Euteleostomi</taxon>
        <taxon>Actinopterygii</taxon>
        <taxon>Neopterygii</taxon>
        <taxon>Teleostei</taxon>
        <taxon>Neoteleostei</taxon>
        <taxon>Acanthomorphata</taxon>
        <taxon>Zeiogadaria</taxon>
        <taxon>Gadariae</taxon>
        <taxon>Gadiformes</taxon>
        <taxon>Gadoidei</taxon>
        <taxon>Merlucciidae</taxon>
        <taxon>Merluccius</taxon>
    </lineage>
</organism>
<feature type="region of interest" description="Disordered" evidence="1">
    <location>
        <begin position="370"/>
        <end position="390"/>
    </location>
</feature>
<accession>A0AA47NAV9</accession>
<evidence type="ECO:0000256" key="1">
    <source>
        <dbReference type="SAM" id="MobiDB-lite"/>
    </source>
</evidence>
<evidence type="ECO:0000313" key="3">
    <source>
        <dbReference type="Proteomes" id="UP001174136"/>
    </source>
</evidence>
<reference evidence="2" key="1">
    <citation type="journal article" date="2023" name="Front. Mar. Sci.">
        <title>A new Merluccius polli reference genome to investigate the effects of global change in West African waters.</title>
        <authorList>
            <person name="Mateo J.L."/>
            <person name="Blanco-Fernandez C."/>
            <person name="Garcia-Vazquez E."/>
            <person name="Machado-Schiaffino G."/>
        </authorList>
    </citation>
    <scope>NUCLEOTIDE SEQUENCE</scope>
    <source>
        <strain evidence="2">C29</strain>
        <tissue evidence="2">Fin</tissue>
    </source>
</reference>
<sequence>MEFKPSKSRSISIVKGQLANERFHVNNEPIPTVLEKPIKSLGRWYSAELKDSKQVEQLRQDTIRGLKQINSTALPGKLKLWCFQFGLLPRLMWPMSMYEVTLSHANRLERLVNAQVRKWLGLPRCLSNIGLYGNGALSLPISSLVEEYKCAKTRLEMTLTESRDPFVRGAAPTLVTGRKWKPSAAVADAKTALRHRDIVGHVQHGRGGLGLEATTPTWQKATPTERRHMVVEEVRHQEEAARCAKAISQAQQGRWMKWEGVERRKISWNELWSMEANRPSFIIRATYDVLPSPTNLHLWYGEDPACLQCAAPATLKHILVGCKTSLTQGRYTWRHNQVLKCLAAELENKRVSINAMPLNAQSTFPQKTTFVREGEKRRTKPSPSEAGPLSTARDWEMRVDLSQRLTFPPEIAITNLRPDLGPHSCRQVFIIELTVPWEDAIDEAFERKRLRYANLAAEAEGRGWNARVWPVEVGCRGFVARSTTRLLKEVGIRGQAQRKAIKELATAVRSSHWLWLKRRDAAWAAG</sequence>
<protein>
    <recommendedName>
        <fullName evidence="4">Reverse transcriptase</fullName>
    </recommendedName>
</protein>
<gene>
    <name evidence="2" type="ORF">N1851_002647</name>
</gene>
<dbReference type="AlphaFoldDB" id="A0AA47NAV9"/>
<name>A0AA47NAV9_MERPO</name>
<evidence type="ECO:0000313" key="2">
    <source>
        <dbReference type="EMBL" id="KAK0155029.1"/>
    </source>
</evidence>
<proteinExistence type="predicted"/>
<comment type="caution">
    <text evidence="2">The sequence shown here is derived from an EMBL/GenBank/DDBJ whole genome shotgun (WGS) entry which is preliminary data.</text>
</comment>